<feature type="region of interest" description="Disordered" evidence="2">
    <location>
        <begin position="1"/>
        <end position="20"/>
    </location>
</feature>
<dbReference type="InterPro" id="IPR005471">
    <property type="entry name" value="Tscrpt_reg_IclR_N"/>
</dbReference>
<dbReference type="AlphaFoldDB" id="A0A6L5G9W6"/>
<dbReference type="PROSITE" id="PS00398">
    <property type="entry name" value="RECOMBINASES_2"/>
    <property type="match status" value="1"/>
</dbReference>
<gene>
    <name evidence="4" type="ORF">GFD30_12760</name>
</gene>
<dbReference type="InterPro" id="IPR043129">
    <property type="entry name" value="ATPase_NBD"/>
</dbReference>
<keyword evidence="5" id="KW-1185">Reference proteome</keyword>
<comment type="caution">
    <text evidence="4">The sequence shown here is derived from an EMBL/GenBank/DDBJ whole genome shotgun (WGS) entry which is preliminary data.</text>
</comment>
<name>A0A6L5G9W6_9ACTN</name>
<sequence>MRIAAKSAGPGDADEESGRAKRADFTDVRANNLGFVLRQVRAEVRCSRADLAAKTGLNKATVSSLVAELIERRVLRESGSVIGNIGRPAVLLSVDTGYYASLGVEVNVDYMTLVAVDLAGNRLLSWRRAHDGANSTPGKSVSALAGLAKRAVDRMDSEGRQILGLAVAVPGMIDNDGVVQRAPMLGWSEFDLTGRLRQAMRDPKYAVTADNDANLGAVAEQRFGSWAGVSNMIYLTGEIGLGAGLIIDGELRRGATGFAGEIGNLLIEVDGRVGRVEDFAGVRAVLNELSESDEIAGTEVEAEVEDIVTRARAGEPRVLEALDRIGRSLGAGIALAVDLLNPEAVVLGGHYQALSPWIAPAAETELAARTHASGAGGAEIVVSALGHEAPALGAATGILNDIDAGLMPTPIGRLGPLFRNCYPARFRR</sequence>
<evidence type="ECO:0000256" key="2">
    <source>
        <dbReference type="SAM" id="MobiDB-lite"/>
    </source>
</evidence>
<feature type="domain" description="HTH iclR-type" evidence="3">
    <location>
        <begin position="37"/>
        <end position="77"/>
    </location>
</feature>
<evidence type="ECO:0000313" key="4">
    <source>
        <dbReference type="EMBL" id="MQM26434.1"/>
    </source>
</evidence>
<dbReference type="Gene3D" id="1.10.10.10">
    <property type="entry name" value="Winged helix-like DNA-binding domain superfamily/Winged helix DNA-binding domain"/>
    <property type="match status" value="1"/>
</dbReference>
<evidence type="ECO:0000256" key="1">
    <source>
        <dbReference type="ARBA" id="ARBA00006479"/>
    </source>
</evidence>
<comment type="similarity">
    <text evidence="1">Belongs to the ROK (NagC/XylR) family.</text>
</comment>
<dbReference type="Gene3D" id="3.30.420.40">
    <property type="match status" value="2"/>
</dbReference>
<proteinExistence type="inferred from homology"/>
<dbReference type="GO" id="GO:0000150">
    <property type="term" value="F:DNA strand exchange activity"/>
    <property type="evidence" value="ECO:0007669"/>
    <property type="project" value="InterPro"/>
</dbReference>
<dbReference type="Pfam" id="PF00480">
    <property type="entry name" value="ROK"/>
    <property type="match status" value="1"/>
</dbReference>
<dbReference type="PANTHER" id="PTHR18964">
    <property type="entry name" value="ROK (REPRESSOR, ORF, KINASE) FAMILY"/>
    <property type="match status" value="1"/>
</dbReference>
<dbReference type="InterPro" id="IPR000600">
    <property type="entry name" value="ROK"/>
</dbReference>
<dbReference type="EMBL" id="WIAO01000014">
    <property type="protein sequence ID" value="MQM26434.1"/>
    <property type="molecule type" value="Genomic_DNA"/>
</dbReference>
<dbReference type="InterPro" id="IPR036390">
    <property type="entry name" value="WH_DNA-bd_sf"/>
</dbReference>
<dbReference type="Proteomes" id="UP000477750">
    <property type="component" value="Unassembled WGS sequence"/>
</dbReference>
<dbReference type="SUPFAM" id="SSF46785">
    <property type="entry name" value="Winged helix' DNA-binding domain"/>
    <property type="match status" value="1"/>
</dbReference>
<accession>A0A6L5G9W6</accession>
<dbReference type="Pfam" id="PF09339">
    <property type="entry name" value="HTH_IclR"/>
    <property type="match status" value="1"/>
</dbReference>
<dbReference type="PANTHER" id="PTHR18964:SF149">
    <property type="entry name" value="BIFUNCTIONAL UDP-N-ACETYLGLUCOSAMINE 2-EPIMERASE_N-ACETYLMANNOSAMINE KINASE"/>
    <property type="match status" value="1"/>
</dbReference>
<evidence type="ECO:0000313" key="5">
    <source>
        <dbReference type="Proteomes" id="UP000477750"/>
    </source>
</evidence>
<protein>
    <submittedName>
        <fullName evidence="4">ROK family protein</fullName>
    </submittedName>
</protein>
<dbReference type="InterPro" id="IPR006118">
    <property type="entry name" value="Recombinase_CS"/>
</dbReference>
<dbReference type="CDD" id="cd24076">
    <property type="entry name" value="ASKHA_ATPase_ROK_BsXylR-like"/>
    <property type="match status" value="1"/>
</dbReference>
<organism evidence="4 5">
    <name type="scientific">Glycomyces albidus</name>
    <dbReference type="NCBI Taxonomy" id="2656774"/>
    <lineage>
        <taxon>Bacteria</taxon>
        <taxon>Bacillati</taxon>
        <taxon>Actinomycetota</taxon>
        <taxon>Actinomycetes</taxon>
        <taxon>Glycomycetales</taxon>
        <taxon>Glycomycetaceae</taxon>
        <taxon>Glycomyces</taxon>
    </lineage>
</organism>
<evidence type="ECO:0000259" key="3">
    <source>
        <dbReference type="Pfam" id="PF09339"/>
    </source>
</evidence>
<dbReference type="SUPFAM" id="SSF53067">
    <property type="entry name" value="Actin-like ATPase domain"/>
    <property type="match status" value="1"/>
</dbReference>
<dbReference type="InterPro" id="IPR036388">
    <property type="entry name" value="WH-like_DNA-bd_sf"/>
</dbReference>
<reference evidence="4 5" key="1">
    <citation type="submission" date="2019-10" db="EMBL/GenBank/DDBJ databases">
        <title>Glycomyces albidus sp. nov., a novel actinomycete isolated from rhizosphere soil of wheat (Triticum aestivum L.).</title>
        <authorList>
            <person name="Qian L."/>
        </authorList>
    </citation>
    <scope>NUCLEOTIDE SEQUENCE [LARGE SCALE GENOMIC DNA]</scope>
    <source>
        <strain evidence="4 5">NEAU-7082</strain>
    </source>
</reference>